<dbReference type="AlphaFoldDB" id="A0A1A6HCW8"/>
<comment type="similarity">
    <text evidence="1">Belongs to the plakin or cytolinker family.</text>
</comment>
<keyword evidence="2" id="KW-0597">Phosphoprotein</keyword>
<dbReference type="Pfam" id="PF00681">
    <property type="entry name" value="Plectin"/>
    <property type="match status" value="1"/>
</dbReference>
<dbReference type="GO" id="GO:0016020">
    <property type="term" value="C:membrane"/>
    <property type="evidence" value="ECO:0007669"/>
    <property type="project" value="TreeGrafter"/>
</dbReference>
<proteinExistence type="inferred from homology"/>
<dbReference type="GO" id="GO:0005198">
    <property type="term" value="F:structural molecule activity"/>
    <property type="evidence" value="ECO:0007669"/>
    <property type="project" value="TreeGrafter"/>
</dbReference>
<dbReference type="Gene3D" id="3.90.1290.10">
    <property type="entry name" value="Plakin repeat"/>
    <property type="match status" value="2"/>
</dbReference>
<evidence type="ECO:0000313" key="4">
    <source>
        <dbReference type="EMBL" id="OBS76116.1"/>
    </source>
</evidence>
<dbReference type="GO" id="GO:0045095">
    <property type="term" value="C:keratin filament"/>
    <property type="evidence" value="ECO:0007669"/>
    <property type="project" value="TreeGrafter"/>
</dbReference>
<dbReference type="GO" id="GO:0005737">
    <property type="term" value="C:cytoplasm"/>
    <property type="evidence" value="ECO:0007669"/>
    <property type="project" value="TreeGrafter"/>
</dbReference>
<name>A0A1A6HCW8_NEOLE</name>
<organism evidence="4 5">
    <name type="scientific">Neotoma lepida</name>
    <name type="common">Desert woodrat</name>
    <dbReference type="NCBI Taxonomy" id="56216"/>
    <lineage>
        <taxon>Eukaryota</taxon>
        <taxon>Metazoa</taxon>
        <taxon>Chordata</taxon>
        <taxon>Craniata</taxon>
        <taxon>Vertebrata</taxon>
        <taxon>Euteleostomi</taxon>
        <taxon>Mammalia</taxon>
        <taxon>Eutheria</taxon>
        <taxon>Euarchontoglires</taxon>
        <taxon>Glires</taxon>
        <taxon>Rodentia</taxon>
        <taxon>Myomorpha</taxon>
        <taxon>Muroidea</taxon>
        <taxon>Cricetidae</taxon>
        <taxon>Neotominae</taxon>
        <taxon>Neotoma</taxon>
    </lineage>
</organism>
<keyword evidence="5" id="KW-1185">Reference proteome</keyword>
<dbReference type="EMBL" id="LZPO01034996">
    <property type="protein sequence ID" value="OBS76116.1"/>
    <property type="molecule type" value="Genomic_DNA"/>
</dbReference>
<dbReference type="SMART" id="SM00250">
    <property type="entry name" value="PLEC"/>
    <property type="match status" value="3"/>
</dbReference>
<dbReference type="GO" id="GO:0045110">
    <property type="term" value="P:intermediate filament bundle assembly"/>
    <property type="evidence" value="ECO:0007669"/>
    <property type="project" value="TreeGrafter"/>
</dbReference>
<protein>
    <submittedName>
        <fullName evidence="4">Uncharacterized protein</fullName>
    </submittedName>
</protein>
<dbReference type="InterPro" id="IPR043197">
    <property type="entry name" value="Plakin"/>
</dbReference>
<dbReference type="Proteomes" id="UP000092124">
    <property type="component" value="Unassembled WGS sequence"/>
</dbReference>
<dbReference type="OrthoDB" id="8919664at2759"/>
<evidence type="ECO:0000256" key="2">
    <source>
        <dbReference type="ARBA" id="ARBA00022553"/>
    </source>
</evidence>
<dbReference type="InterPro" id="IPR001101">
    <property type="entry name" value="Plectin_repeat"/>
</dbReference>
<dbReference type="GO" id="GO:0030054">
    <property type="term" value="C:cell junction"/>
    <property type="evidence" value="ECO:0007669"/>
    <property type="project" value="TreeGrafter"/>
</dbReference>
<dbReference type="InterPro" id="IPR035915">
    <property type="entry name" value="Plakin_repeat_sf"/>
</dbReference>
<gene>
    <name evidence="4" type="ORF">A6R68_17426</name>
</gene>
<dbReference type="STRING" id="56216.A0A1A6HCW8"/>
<dbReference type="PANTHER" id="PTHR23169:SF21">
    <property type="entry name" value="EPIPLAKIN"/>
    <property type="match status" value="1"/>
</dbReference>
<dbReference type="GO" id="GO:0042060">
    <property type="term" value="P:wound healing"/>
    <property type="evidence" value="ECO:0007669"/>
    <property type="project" value="TreeGrafter"/>
</dbReference>
<reference evidence="4 5" key="1">
    <citation type="submission" date="2016-06" db="EMBL/GenBank/DDBJ databases">
        <title>The Draft Genome Sequence and Annotation of the Desert Woodrat Neotoma lepida.</title>
        <authorList>
            <person name="Campbell M."/>
            <person name="Oakeson K.F."/>
            <person name="Yandell M."/>
            <person name="Halpert J.R."/>
            <person name="Dearing D."/>
        </authorList>
    </citation>
    <scope>NUCLEOTIDE SEQUENCE [LARGE SCALE GENOMIC DNA]</scope>
    <source>
        <strain evidence="4">417</strain>
        <tissue evidence="4">Liver</tissue>
    </source>
</reference>
<evidence type="ECO:0000256" key="3">
    <source>
        <dbReference type="ARBA" id="ARBA00022737"/>
    </source>
</evidence>
<evidence type="ECO:0000313" key="5">
    <source>
        <dbReference type="Proteomes" id="UP000092124"/>
    </source>
</evidence>
<keyword evidence="3" id="KW-0677">Repeat</keyword>
<accession>A0A1A6HCW8</accession>
<dbReference type="PANTHER" id="PTHR23169">
    <property type="entry name" value="ENVOPLAKIN"/>
    <property type="match status" value="1"/>
</dbReference>
<dbReference type="SUPFAM" id="SSF75399">
    <property type="entry name" value="Plakin repeat"/>
    <property type="match status" value="2"/>
</dbReference>
<evidence type="ECO:0000256" key="1">
    <source>
        <dbReference type="ARBA" id="ARBA00009109"/>
    </source>
</evidence>
<dbReference type="GO" id="GO:1990254">
    <property type="term" value="F:keratin filament binding"/>
    <property type="evidence" value="ECO:0007669"/>
    <property type="project" value="TreeGrafter"/>
</dbReference>
<dbReference type="GO" id="GO:0042995">
    <property type="term" value="C:cell projection"/>
    <property type="evidence" value="ECO:0007669"/>
    <property type="project" value="UniProtKB-SubCell"/>
</dbReference>
<comment type="caution">
    <text evidence="4">The sequence shown here is derived from an EMBL/GenBank/DDBJ whole genome shotgun (WGS) entry which is preliminary data.</text>
</comment>
<sequence length="237" mass="26589">MYCGLHPGEFCKLQENVVEFSSYDKSYYLEGSTIELKEESHQAYIQAVKNSTSAKRLTVNEAVKKGVVGPKLHHKLLSAVVGPKLHHKLLSAEHDKDPYTGEQISLFQAMKKDVIVRDHGICLLEAQIVADKAAKGGELVYTDTPFGKFQGKTVTIWEIINSEYFTVKQRQDLIWQFRTGHITVKKDHQDWVWLEEAGQNLSIYEALKKDLLQPDVAVALLETQAGTGHIIDPATSA</sequence>